<dbReference type="AlphaFoldDB" id="A0A368L4I7"/>
<gene>
    <name evidence="1" type="ORF">DU000_05845</name>
</gene>
<protein>
    <recommendedName>
        <fullName evidence="3">PilZ domain-containing protein</fullName>
    </recommendedName>
</protein>
<evidence type="ECO:0008006" key="3">
    <source>
        <dbReference type="Google" id="ProtNLM"/>
    </source>
</evidence>
<accession>A0A368L4I7</accession>
<dbReference type="EMBL" id="QPGB01000002">
    <property type="protein sequence ID" value="RCS58342.1"/>
    <property type="molecule type" value="Genomic_DNA"/>
</dbReference>
<reference evidence="1 2" key="1">
    <citation type="journal article" date="2018" name="Int. J. Syst. Evol. Microbiol.">
        <title>Parvibium lacunae gen. nov., sp. nov., a new member of the family Alcaligenaceae isolated from a freshwater pond.</title>
        <authorList>
            <person name="Chen W.M."/>
            <person name="Xie P.B."/>
            <person name="Hsu M.Y."/>
            <person name="Sheu S.Y."/>
        </authorList>
    </citation>
    <scope>NUCLEOTIDE SEQUENCE [LARGE SCALE GENOMIC DNA]</scope>
    <source>
        <strain evidence="1 2">KMB9</strain>
    </source>
</reference>
<evidence type="ECO:0000313" key="1">
    <source>
        <dbReference type="EMBL" id="RCS58342.1"/>
    </source>
</evidence>
<name>A0A368L4I7_9BURK</name>
<organism evidence="1 2">
    <name type="scientific">Parvibium lacunae</name>
    <dbReference type="NCBI Taxonomy" id="1888893"/>
    <lineage>
        <taxon>Bacteria</taxon>
        <taxon>Pseudomonadati</taxon>
        <taxon>Pseudomonadota</taxon>
        <taxon>Betaproteobacteria</taxon>
        <taxon>Burkholderiales</taxon>
        <taxon>Alcaligenaceae</taxon>
        <taxon>Parvibium</taxon>
    </lineage>
</organism>
<dbReference type="Proteomes" id="UP000252357">
    <property type="component" value="Unassembled WGS sequence"/>
</dbReference>
<keyword evidence="2" id="KW-1185">Reference proteome</keyword>
<sequence length="167" mass="18786">MMQSSFFGMLIRLSTLSGDVMSNDSLSRQIEQRRNNRVQFFLLHTEHQNFPLWFFQPAADSAAIPGILVDASRGGVQVLLPSDTTIDQARYRLTVWAEAEANLSGPAIAFTLMPVWVETPPSLYPRIGFELLEPEAETMQTWLEAIHAAAAQHSWWRCTLTPLVAIN</sequence>
<comment type="caution">
    <text evidence="1">The sequence shown here is derived from an EMBL/GenBank/DDBJ whole genome shotgun (WGS) entry which is preliminary data.</text>
</comment>
<proteinExistence type="predicted"/>
<evidence type="ECO:0000313" key="2">
    <source>
        <dbReference type="Proteomes" id="UP000252357"/>
    </source>
</evidence>